<organism evidence="2 3">
    <name type="scientific">Pseudopedobacter beijingensis</name>
    <dbReference type="NCBI Taxonomy" id="1207056"/>
    <lineage>
        <taxon>Bacteria</taxon>
        <taxon>Pseudomonadati</taxon>
        <taxon>Bacteroidota</taxon>
        <taxon>Sphingobacteriia</taxon>
        <taxon>Sphingobacteriales</taxon>
        <taxon>Sphingobacteriaceae</taxon>
        <taxon>Pseudopedobacter</taxon>
    </lineage>
</organism>
<dbReference type="EMBL" id="JBHUDG010000015">
    <property type="protein sequence ID" value="MFD1630229.1"/>
    <property type="molecule type" value="Genomic_DNA"/>
</dbReference>
<comment type="caution">
    <text evidence="2">The sequence shown here is derived from an EMBL/GenBank/DDBJ whole genome shotgun (WGS) entry which is preliminary data.</text>
</comment>
<evidence type="ECO:0000256" key="1">
    <source>
        <dbReference type="ARBA" id="ARBA00022801"/>
    </source>
</evidence>
<proteinExistence type="predicted"/>
<accession>A0ABW4IE30</accession>
<dbReference type="Gene3D" id="3.75.10.10">
    <property type="entry name" value="L-arginine/glycine Amidinotransferase, Chain A"/>
    <property type="match status" value="1"/>
</dbReference>
<dbReference type="RefSeq" id="WP_379662605.1">
    <property type="nucleotide sequence ID" value="NZ_JBHUDG010000015.1"/>
</dbReference>
<name>A0ABW4IE30_9SPHI</name>
<gene>
    <name evidence="2" type="ORF">ACFSAH_10095</name>
</gene>
<evidence type="ECO:0000313" key="3">
    <source>
        <dbReference type="Proteomes" id="UP001597118"/>
    </source>
</evidence>
<keyword evidence="3" id="KW-1185">Reference proteome</keyword>
<dbReference type="SUPFAM" id="SSF55909">
    <property type="entry name" value="Pentein"/>
    <property type="match status" value="1"/>
</dbReference>
<dbReference type="PANTHER" id="PTHR31377">
    <property type="entry name" value="AGMATINE DEIMINASE-RELATED"/>
    <property type="match status" value="1"/>
</dbReference>
<dbReference type="Pfam" id="PF04371">
    <property type="entry name" value="PAD_porph"/>
    <property type="match status" value="1"/>
</dbReference>
<reference evidence="3" key="1">
    <citation type="journal article" date="2019" name="Int. J. Syst. Evol. Microbiol.">
        <title>The Global Catalogue of Microorganisms (GCM) 10K type strain sequencing project: providing services to taxonomists for standard genome sequencing and annotation.</title>
        <authorList>
            <consortium name="The Broad Institute Genomics Platform"/>
            <consortium name="The Broad Institute Genome Sequencing Center for Infectious Disease"/>
            <person name="Wu L."/>
            <person name="Ma J."/>
        </authorList>
    </citation>
    <scope>NUCLEOTIDE SEQUENCE [LARGE SCALE GENOMIC DNA]</scope>
    <source>
        <strain evidence="3">CCUG 53762</strain>
    </source>
</reference>
<dbReference type="InterPro" id="IPR007466">
    <property type="entry name" value="Peptidyl-Arg-deiminase_porph"/>
</dbReference>
<protein>
    <submittedName>
        <fullName evidence="2">Agmatine deiminase family protein</fullName>
    </submittedName>
</protein>
<sequence length="331" mass="38938">MNCEFQKVENIILAYPKSFKNNFKKAASVIEELISKIPDKINVKLILSNENDLNYLYDVIGYRKSIQPLIVKGWDEIWLRDCMGFINGNKLIKPIYFPKYCDYRFRWKYFNRINQLSKDIISTLVKKEITDIPLIWDGGNLINNEEYGFMTSKIVEDNPTFSKFYIEKMIEEYLDIKPIIIFRQDDDVIGHIDGYASFISNDKLGVSLYPDMNFLRDDNVYLEELIKSAHYLGLETVRILDRPIDESIKCQCKKKKRSGCYSVSRGIYINNIILNDLIILPQYTLTTRRETEFYNNRNRELYEGMGFKVETVNCDSLSQFGGSLHCLCWTY</sequence>
<keyword evidence="1" id="KW-0378">Hydrolase</keyword>
<dbReference type="PANTHER" id="PTHR31377:SF0">
    <property type="entry name" value="AGMATINE DEIMINASE-RELATED"/>
    <property type="match status" value="1"/>
</dbReference>
<dbReference type="Proteomes" id="UP001597118">
    <property type="component" value="Unassembled WGS sequence"/>
</dbReference>
<evidence type="ECO:0000313" key="2">
    <source>
        <dbReference type="EMBL" id="MFD1630229.1"/>
    </source>
</evidence>